<dbReference type="SUPFAM" id="SSF81383">
    <property type="entry name" value="F-box domain"/>
    <property type="match status" value="1"/>
</dbReference>
<dbReference type="InterPro" id="IPR036047">
    <property type="entry name" value="F-box-like_dom_sf"/>
</dbReference>
<organism evidence="1 2">
    <name type="scientific">Heracleum sosnowskyi</name>
    <dbReference type="NCBI Taxonomy" id="360622"/>
    <lineage>
        <taxon>Eukaryota</taxon>
        <taxon>Viridiplantae</taxon>
        <taxon>Streptophyta</taxon>
        <taxon>Embryophyta</taxon>
        <taxon>Tracheophyta</taxon>
        <taxon>Spermatophyta</taxon>
        <taxon>Magnoliopsida</taxon>
        <taxon>eudicotyledons</taxon>
        <taxon>Gunneridae</taxon>
        <taxon>Pentapetalae</taxon>
        <taxon>asterids</taxon>
        <taxon>campanulids</taxon>
        <taxon>Apiales</taxon>
        <taxon>Apiaceae</taxon>
        <taxon>Apioideae</taxon>
        <taxon>apioid superclade</taxon>
        <taxon>Tordylieae</taxon>
        <taxon>Tordyliinae</taxon>
        <taxon>Heracleum</taxon>
    </lineage>
</organism>
<gene>
    <name evidence="1" type="ORF">POM88_053807</name>
</gene>
<dbReference type="PANTHER" id="PTHR38926">
    <property type="entry name" value="F-BOX DOMAIN CONTAINING PROTEIN, EXPRESSED"/>
    <property type="match status" value="1"/>
</dbReference>
<name>A0AAD8GQ57_9APIA</name>
<evidence type="ECO:0000313" key="2">
    <source>
        <dbReference type="Proteomes" id="UP001237642"/>
    </source>
</evidence>
<dbReference type="InterPro" id="IPR032675">
    <property type="entry name" value="LRR_dom_sf"/>
</dbReference>
<sequence>MSKKKVASKSDENEYGKWEGIPEELLALAVIRIPADEMMRVVPLVCKSWWAVVAGPLCWENIDLRQWSCRKTNSDQVDVAVRKLVRHSRSSFHHLSAFKLGNSGFAFAANRARCLKVLNMSESNVTDQMVIRHAESLANLTDLDISYCIKISWKGLEAFGKQCKFLVNLKRNMPPPNLGISIQEANLKIDESEAMVIANTMSKLQHLEIWFGCFSNLGLNYVLTKCKALEYLDIRGCWSVGWEEDLETKCEKIAGFKSPWVDDVYETEDSDVYETEDSEILTE</sequence>
<dbReference type="Proteomes" id="UP001237642">
    <property type="component" value="Unassembled WGS sequence"/>
</dbReference>
<reference evidence="1" key="2">
    <citation type="submission" date="2023-05" db="EMBL/GenBank/DDBJ databases">
        <authorList>
            <person name="Schelkunov M.I."/>
        </authorList>
    </citation>
    <scope>NUCLEOTIDE SEQUENCE</scope>
    <source>
        <strain evidence="1">Hsosn_3</strain>
        <tissue evidence="1">Leaf</tissue>
    </source>
</reference>
<dbReference type="PANTHER" id="PTHR38926:SF81">
    <property type="entry name" value="F-BOX DOMAIN-CONTAINING PROTEIN"/>
    <property type="match status" value="1"/>
</dbReference>
<keyword evidence="2" id="KW-1185">Reference proteome</keyword>
<accession>A0AAD8GQ57</accession>
<proteinExistence type="predicted"/>
<comment type="caution">
    <text evidence="1">The sequence shown here is derived from an EMBL/GenBank/DDBJ whole genome shotgun (WGS) entry which is preliminary data.</text>
</comment>
<dbReference type="EMBL" id="JAUIZM010000020">
    <property type="protein sequence ID" value="KAK1352093.1"/>
    <property type="molecule type" value="Genomic_DNA"/>
</dbReference>
<evidence type="ECO:0000313" key="1">
    <source>
        <dbReference type="EMBL" id="KAK1352093.1"/>
    </source>
</evidence>
<reference evidence="1" key="1">
    <citation type="submission" date="2023-02" db="EMBL/GenBank/DDBJ databases">
        <title>Genome of toxic invasive species Heracleum sosnowskyi carries increased number of genes despite the absence of recent whole-genome duplications.</title>
        <authorList>
            <person name="Schelkunov M."/>
            <person name="Shtratnikova V."/>
            <person name="Makarenko M."/>
            <person name="Klepikova A."/>
            <person name="Omelchenko D."/>
            <person name="Novikova G."/>
            <person name="Obukhova E."/>
            <person name="Bogdanov V."/>
            <person name="Penin A."/>
            <person name="Logacheva M."/>
        </authorList>
    </citation>
    <scope>NUCLEOTIDE SEQUENCE</scope>
    <source>
        <strain evidence="1">Hsosn_3</strain>
        <tissue evidence="1">Leaf</tissue>
    </source>
</reference>
<protein>
    <submittedName>
        <fullName evidence="1">F-box protein FBW2</fullName>
    </submittedName>
</protein>
<dbReference type="SUPFAM" id="SSF52047">
    <property type="entry name" value="RNI-like"/>
    <property type="match status" value="1"/>
</dbReference>
<dbReference type="AlphaFoldDB" id="A0AAD8GQ57"/>
<dbReference type="Gene3D" id="3.80.10.10">
    <property type="entry name" value="Ribonuclease Inhibitor"/>
    <property type="match status" value="2"/>
</dbReference>